<feature type="compositionally biased region" description="Basic and acidic residues" evidence="5">
    <location>
        <begin position="443"/>
        <end position="456"/>
    </location>
</feature>
<dbReference type="VEuPathDB" id="FungiDB:An02g00520"/>
<keyword evidence="7" id="KW-0732">Signal</keyword>
<feature type="transmembrane region" description="Helical" evidence="6">
    <location>
        <begin position="290"/>
        <end position="314"/>
    </location>
</feature>
<reference evidence="9" key="1">
    <citation type="journal article" date="2016" name="Genome Announc.">
        <title>Draft genome sequence of Aspergillus niger strain An76.</title>
        <authorList>
            <person name="Gong W."/>
            <person name="Cheng Z."/>
            <person name="Zhang H."/>
            <person name="Liu L."/>
            <person name="Gao P."/>
            <person name="Wang L."/>
        </authorList>
    </citation>
    <scope>NUCLEOTIDE SEQUENCE [LARGE SCALE GENOMIC DNA]</scope>
    <source>
        <strain evidence="9">An76</strain>
    </source>
</reference>
<dbReference type="Proteomes" id="UP000068243">
    <property type="component" value="Unassembled WGS sequence"/>
</dbReference>
<comment type="subcellular location">
    <subcellularLocation>
        <location evidence="1">Membrane</location>
        <topology evidence="1">Multi-pass membrane protein</topology>
    </subcellularLocation>
</comment>
<dbReference type="EMBL" id="BCMY01000001">
    <property type="protein sequence ID" value="GAQ35235.1"/>
    <property type="molecule type" value="Genomic_DNA"/>
</dbReference>
<dbReference type="PANTHER" id="PTHR31465">
    <property type="entry name" value="PROTEIN RTA1-RELATED"/>
    <property type="match status" value="1"/>
</dbReference>
<dbReference type="InterPro" id="IPR007568">
    <property type="entry name" value="RTA1"/>
</dbReference>
<feature type="region of interest" description="Disordered" evidence="5">
    <location>
        <begin position="419"/>
        <end position="457"/>
    </location>
</feature>
<feature type="transmembrane region" description="Helical" evidence="6">
    <location>
        <begin position="215"/>
        <end position="235"/>
    </location>
</feature>
<proteinExistence type="predicted"/>
<dbReference type="PANTHER" id="PTHR31465:SF15">
    <property type="entry name" value="LIPID TRANSPORTER ATNI-RELATED"/>
    <property type="match status" value="1"/>
</dbReference>
<protein>
    <submittedName>
        <fullName evidence="8">RTA1 domain protein</fullName>
    </submittedName>
</protein>
<feature type="signal peptide" evidence="7">
    <location>
        <begin position="1"/>
        <end position="18"/>
    </location>
</feature>
<comment type="caution">
    <text evidence="8">The sequence shown here is derived from an EMBL/GenBank/DDBJ whole genome shotgun (WGS) entry which is preliminary data.</text>
</comment>
<accession>A0A100I5S5</accession>
<sequence>MKFVSLFAFTTAIGMVNAARLPIGDRQFLPPQGEGEDCRAHTGEYCCTWEGCRSCCWWEKCDLSIDAAQGKCVPNWLQVAAADVFGFVGLVCVEVMFDSIHCHFVTMGTTTASIATTTSALASSTQTCTNPKPGKNGYLPPEACDDILLYVPSLAAAVLFCVLYGLTLICHGIQAFLYKKRYAWVIMMGATWELIAFIFRALLTRQQNNSNYDTVYTIMFLLAPLWINAFLYMTLGRLIYFFTPDQKLAGITARRYGRLFVWLDIFAFLVQLGGAAITTQTDVPTSTIMLGVHIYMGGIGLQELFVLIFTGLIIHLHRKLIHLEQAGILTPGGMAGMNMSTSRNKPMPWRWLFYVMYTALGMITIRIIFRLCQYAQGTDPSNPVLTHEAYEYVFDAVPMFIALVLLNVVHPGRVLQGPESEFPRVSRAEKKRLKREKKQAKRDRKEAKRVEKEMRKGGQSGWWWNMGRERGSETFEILSVREGVEGRV</sequence>
<dbReference type="GO" id="GO:0016020">
    <property type="term" value="C:membrane"/>
    <property type="evidence" value="ECO:0007669"/>
    <property type="project" value="UniProtKB-SubCell"/>
</dbReference>
<dbReference type="VEuPathDB" id="FungiDB:ASPNIDRAFT2_1076151"/>
<dbReference type="AlphaFoldDB" id="A0A100I5S5"/>
<evidence type="ECO:0000256" key="4">
    <source>
        <dbReference type="ARBA" id="ARBA00023136"/>
    </source>
</evidence>
<evidence type="ECO:0000313" key="9">
    <source>
        <dbReference type="Proteomes" id="UP000068243"/>
    </source>
</evidence>
<evidence type="ECO:0000256" key="1">
    <source>
        <dbReference type="ARBA" id="ARBA00004141"/>
    </source>
</evidence>
<evidence type="ECO:0000256" key="6">
    <source>
        <dbReference type="SAM" id="Phobius"/>
    </source>
</evidence>
<feature type="chain" id="PRO_5007087172" evidence="7">
    <location>
        <begin position="19"/>
        <end position="488"/>
    </location>
</feature>
<evidence type="ECO:0000256" key="5">
    <source>
        <dbReference type="SAM" id="MobiDB-lite"/>
    </source>
</evidence>
<dbReference type="OMA" id="VNAFIYM"/>
<feature type="transmembrane region" description="Helical" evidence="6">
    <location>
        <begin position="256"/>
        <end position="278"/>
    </location>
</feature>
<evidence type="ECO:0000256" key="2">
    <source>
        <dbReference type="ARBA" id="ARBA00022692"/>
    </source>
</evidence>
<evidence type="ECO:0000256" key="7">
    <source>
        <dbReference type="SAM" id="SignalP"/>
    </source>
</evidence>
<feature type="transmembrane region" description="Helical" evidence="6">
    <location>
        <begin position="389"/>
        <end position="409"/>
    </location>
</feature>
<feature type="compositionally biased region" description="Basic residues" evidence="5">
    <location>
        <begin position="429"/>
        <end position="442"/>
    </location>
</feature>
<name>A0A100I5S5_ASPNG</name>
<keyword evidence="2 6" id="KW-0812">Transmembrane</keyword>
<keyword evidence="4 6" id="KW-0472">Membrane</keyword>
<gene>
    <name evidence="8" type="ORF">ABL_01117</name>
</gene>
<feature type="transmembrane region" description="Helical" evidence="6">
    <location>
        <begin position="182"/>
        <end position="203"/>
    </location>
</feature>
<feature type="transmembrane region" description="Helical" evidence="6">
    <location>
        <begin position="351"/>
        <end position="369"/>
    </location>
</feature>
<keyword evidence="3 6" id="KW-1133">Transmembrane helix</keyword>
<organism evidence="8 9">
    <name type="scientific">Aspergillus niger</name>
    <dbReference type="NCBI Taxonomy" id="5061"/>
    <lineage>
        <taxon>Eukaryota</taxon>
        <taxon>Fungi</taxon>
        <taxon>Dikarya</taxon>
        <taxon>Ascomycota</taxon>
        <taxon>Pezizomycotina</taxon>
        <taxon>Eurotiomycetes</taxon>
        <taxon>Eurotiomycetidae</taxon>
        <taxon>Eurotiales</taxon>
        <taxon>Aspergillaceae</taxon>
        <taxon>Aspergillus</taxon>
        <taxon>Aspergillus subgen. Circumdati</taxon>
    </lineage>
</organism>
<dbReference type="VEuPathDB" id="FungiDB:An02g00530"/>
<evidence type="ECO:0000313" key="8">
    <source>
        <dbReference type="EMBL" id="GAQ35235.1"/>
    </source>
</evidence>
<dbReference type="VEuPathDB" id="FungiDB:ATCC64974_59440"/>
<dbReference type="OrthoDB" id="5384040at2759"/>
<dbReference type="VEuPathDB" id="FungiDB:M747DRAFT_352260"/>
<feature type="transmembrane region" description="Helical" evidence="6">
    <location>
        <begin position="147"/>
        <end position="170"/>
    </location>
</feature>
<dbReference type="VEuPathDB" id="FungiDB:M747DRAFT_50629"/>
<evidence type="ECO:0000256" key="3">
    <source>
        <dbReference type="ARBA" id="ARBA00022989"/>
    </source>
</evidence>
<dbReference type="Pfam" id="PF04479">
    <property type="entry name" value="RTA1"/>
    <property type="match status" value="1"/>
</dbReference>